<feature type="compositionally biased region" description="Acidic residues" evidence="2">
    <location>
        <begin position="335"/>
        <end position="356"/>
    </location>
</feature>
<feature type="compositionally biased region" description="Basic and acidic residues" evidence="2">
    <location>
        <begin position="46"/>
        <end position="58"/>
    </location>
</feature>
<proteinExistence type="predicted"/>
<feature type="region of interest" description="Disordered" evidence="2">
    <location>
        <begin position="128"/>
        <end position="158"/>
    </location>
</feature>
<feature type="region of interest" description="Disordered" evidence="2">
    <location>
        <begin position="291"/>
        <end position="317"/>
    </location>
</feature>
<sequence>MMMTSSSPSCPSSSPSKVHMDGDLLLSLALAKQWSELLTELNEFQNEPKEDLTEEKETSSSSCQEEEGEREERRDASSSSSSSSQSSDSTESPLFITEVETGNTIAHLAAMDGSIEVLKLLLSLTKEKQDEKGEKNKPDLKREEQEEKNTRPHASSVKTFPISELLRKKNSSNRSPLSTCEGEITRLERKLEEKSSRPRKAEEVFKLEKKLKALREARKWLLQNAYSPVERLFYGEGTFEEMYEEFAHNVDALREGLEFYNGVPYPFLCVEENDRRKIRWIALQKFSSEENLNSSTSTVKEGGKPSQTRAAISSPLELRDNQGNTLLHLVHFEVDVGDEEEEDVEEEGSDYEDEEESALHKRKQRELSSKKNKNSQCRNQREDGEPSSCEKTDTPWPSEVDVSEDEEEVLSSITPTAVKALTESDKDTLKTLRCLLRYPQVRRLINEKNDYGETPSHYIVADAPSGDAAMAALVILVRSGADLNIQDLQGRTVLMAFCEAHGDGPWVKWCLTPKKEGGGGADENMKDLEGRKLEYYIKMGEDGDSDDDDEEDDDEWQDEEDEEDATDEKS</sequence>
<protein>
    <recommendedName>
        <fullName evidence="5">Ankyrin repeat-containing protein</fullName>
    </recommendedName>
</protein>
<feature type="region of interest" description="Disordered" evidence="2">
    <location>
        <begin position="537"/>
        <end position="570"/>
    </location>
</feature>
<dbReference type="VEuPathDB" id="ToxoDB:CSUI_005552"/>
<evidence type="ECO:0000256" key="2">
    <source>
        <dbReference type="SAM" id="MobiDB-lite"/>
    </source>
</evidence>
<dbReference type="RefSeq" id="XP_067922285.1">
    <property type="nucleotide sequence ID" value="XM_068065724.1"/>
</dbReference>
<dbReference type="Proteomes" id="UP000221165">
    <property type="component" value="Unassembled WGS sequence"/>
</dbReference>
<comment type="caution">
    <text evidence="3">The sequence shown here is derived from an EMBL/GenBank/DDBJ whole genome shotgun (WGS) entry which is preliminary data.</text>
</comment>
<dbReference type="PROSITE" id="PS50088">
    <property type="entry name" value="ANK_REPEAT"/>
    <property type="match status" value="1"/>
</dbReference>
<dbReference type="PROSITE" id="PS50297">
    <property type="entry name" value="ANK_REP_REGION"/>
    <property type="match status" value="1"/>
</dbReference>
<evidence type="ECO:0000313" key="4">
    <source>
        <dbReference type="Proteomes" id="UP000221165"/>
    </source>
</evidence>
<dbReference type="InterPro" id="IPR036770">
    <property type="entry name" value="Ankyrin_rpt-contain_sf"/>
</dbReference>
<evidence type="ECO:0000256" key="1">
    <source>
        <dbReference type="PROSITE-ProRule" id="PRU00023"/>
    </source>
</evidence>
<dbReference type="AlphaFoldDB" id="A0A2C6KWM6"/>
<feature type="repeat" description="ANK" evidence="1">
    <location>
        <begin position="101"/>
        <end position="123"/>
    </location>
</feature>
<keyword evidence="1" id="KW-0040">ANK repeat</keyword>
<dbReference type="Gene3D" id="1.25.40.20">
    <property type="entry name" value="Ankyrin repeat-containing domain"/>
    <property type="match status" value="1"/>
</dbReference>
<dbReference type="GeneID" id="94428935"/>
<gene>
    <name evidence="3" type="ORF">CSUI_005552</name>
</gene>
<evidence type="ECO:0000313" key="3">
    <source>
        <dbReference type="EMBL" id="PHJ20598.1"/>
    </source>
</evidence>
<dbReference type="InterPro" id="IPR002110">
    <property type="entry name" value="Ankyrin_rpt"/>
</dbReference>
<feature type="compositionally biased region" description="Low complexity" evidence="2">
    <location>
        <begin position="77"/>
        <end position="92"/>
    </location>
</feature>
<feature type="compositionally biased region" description="Basic and acidic residues" evidence="2">
    <location>
        <begin position="379"/>
        <end position="393"/>
    </location>
</feature>
<dbReference type="SUPFAM" id="SSF48403">
    <property type="entry name" value="Ankyrin repeat"/>
    <property type="match status" value="1"/>
</dbReference>
<evidence type="ECO:0008006" key="5">
    <source>
        <dbReference type="Google" id="ProtNLM"/>
    </source>
</evidence>
<feature type="region of interest" description="Disordered" evidence="2">
    <location>
        <begin position="334"/>
        <end position="411"/>
    </location>
</feature>
<dbReference type="OrthoDB" id="2157354at2759"/>
<dbReference type="SMART" id="SM00248">
    <property type="entry name" value="ANK"/>
    <property type="match status" value="2"/>
</dbReference>
<dbReference type="EMBL" id="MIGC01002674">
    <property type="protein sequence ID" value="PHJ20598.1"/>
    <property type="molecule type" value="Genomic_DNA"/>
</dbReference>
<feature type="region of interest" description="Disordered" evidence="2">
    <location>
        <begin position="45"/>
        <end position="96"/>
    </location>
</feature>
<feature type="compositionally biased region" description="Basic and acidic residues" evidence="2">
    <location>
        <begin position="128"/>
        <end position="150"/>
    </location>
</feature>
<reference evidence="3 4" key="1">
    <citation type="journal article" date="2017" name="Int. J. Parasitol.">
        <title>The genome of the protozoan parasite Cystoisospora suis and a reverse vaccinology approach to identify vaccine candidates.</title>
        <authorList>
            <person name="Palmieri N."/>
            <person name="Shrestha A."/>
            <person name="Ruttkowski B."/>
            <person name="Beck T."/>
            <person name="Vogl C."/>
            <person name="Tomley F."/>
            <person name="Blake D.P."/>
            <person name="Joachim A."/>
        </authorList>
    </citation>
    <scope>NUCLEOTIDE SEQUENCE [LARGE SCALE GENOMIC DNA]</scope>
    <source>
        <strain evidence="3 4">Wien I</strain>
    </source>
</reference>
<organism evidence="3 4">
    <name type="scientific">Cystoisospora suis</name>
    <dbReference type="NCBI Taxonomy" id="483139"/>
    <lineage>
        <taxon>Eukaryota</taxon>
        <taxon>Sar</taxon>
        <taxon>Alveolata</taxon>
        <taxon>Apicomplexa</taxon>
        <taxon>Conoidasida</taxon>
        <taxon>Coccidia</taxon>
        <taxon>Eucoccidiorida</taxon>
        <taxon>Eimeriorina</taxon>
        <taxon>Sarcocystidae</taxon>
        <taxon>Cystoisospora</taxon>
    </lineage>
</organism>
<accession>A0A2C6KWM6</accession>
<feature type="compositionally biased region" description="Acidic residues" evidence="2">
    <location>
        <begin position="542"/>
        <end position="570"/>
    </location>
</feature>
<keyword evidence="4" id="KW-1185">Reference proteome</keyword>
<name>A0A2C6KWM6_9APIC</name>